<evidence type="ECO:0000256" key="8">
    <source>
        <dbReference type="SAM" id="MobiDB-lite"/>
    </source>
</evidence>
<keyword evidence="11" id="KW-1185">Reference proteome</keyword>
<accession>A0A6M1RLN8</accession>
<proteinExistence type="inferred from homology"/>
<keyword evidence="3 7" id="KW-0808">Transferase</keyword>
<protein>
    <recommendedName>
        <fullName evidence="7">UDP-3-O-acylglucosamine N-acyltransferase</fullName>
        <ecNumber evidence="7">2.3.1.191</ecNumber>
    </recommendedName>
</protein>
<dbReference type="CDD" id="cd03352">
    <property type="entry name" value="LbH_LpxD"/>
    <property type="match status" value="1"/>
</dbReference>
<comment type="function">
    <text evidence="7">Catalyzes the N-acylation of UDP-3-O-acylglucosamine using 3-hydroxyacyl-ACP as the acyl donor. Is involved in the biosynthesis of lipid A, a phosphorylated glycolipid that anchors the lipopolysaccharide to the outer membrane of the cell.</text>
</comment>
<feature type="active site" description="Proton acceptor" evidence="7">
    <location>
        <position position="236"/>
    </location>
</feature>
<comment type="subunit">
    <text evidence="7">Homotrimer.</text>
</comment>
<dbReference type="InterPro" id="IPR011004">
    <property type="entry name" value="Trimer_LpxA-like_sf"/>
</dbReference>
<organism evidence="10 11">
    <name type="scientific">Limisphaera ngatamarikiensis</name>
    <dbReference type="NCBI Taxonomy" id="1324935"/>
    <lineage>
        <taxon>Bacteria</taxon>
        <taxon>Pseudomonadati</taxon>
        <taxon>Verrucomicrobiota</taxon>
        <taxon>Verrucomicrobiia</taxon>
        <taxon>Limisphaerales</taxon>
        <taxon>Limisphaeraceae</taxon>
        <taxon>Limisphaera</taxon>
    </lineage>
</organism>
<dbReference type="NCBIfam" id="NF002060">
    <property type="entry name" value="PRK00892.1"/>
    <property type="match status" value="1"/>
</dbReference>
<feature type="compositionally biased region" description="Pro residues" evidence="8">
    <location>
        <begin position="348"/>
        <end position="362"/>
    </location>
</feature>
<dbReference type="GO" id="GO:0009245">
    <property type="term" value="P:lipid A biosynthetic process"/>
    <property type="evidence" value="ECO:0007669"/>
    <property type="project" value="UniProtKB-UniRule"/>
</dbReference>
<evidence type="ECO:0000256" key="4">
    <source>
        <dbReference type="ARBA" id="ARBA00022737"/>
    </source>
</evidence>
<dbReference type="GO" id="GO:0103118">
    <property type="term" value="F:UDP-3-O-[(3R)-3-hydroxyacyl]-glucosamine N-acyltransferase activity"/>
    <property type="evidence" value="ECO:0007669"/>
    <property type="project" value="UniProtKB-EC"/>
</dbReference>
<dbReference type="RefSeq" id="WP_165105837.1">
    <property type="nucleotide sequence ID" value="NZ_JAAKYA010000015.1"/>
</dbReference>
<evidence type="ECO:0000256" key="5">
    <source>
        <dbReference type="ARBA" id="ARBA00023098"/>
    </source>
</evidence>
<evidence type="ECO:0000259" key="9">
    <source>
        <dbReference type="Pfam" id="PF04613"/>
    </source>
</evidence>
<feature type="region of interest" description="Disordered" evidence="8">
    <location>
        <begin position="341"/>
        <end position="362"/>
    </location>
</feature>
<dbReference type="GO" id="GO:0016020">
    <property type="term" value="C:membrane"/>
    <property type="evidence" value="ECO:0007669"/>
    <property type="project" value="GOC"/>
</dbReference>
<dbReference type="SUPFAM" id="SSF51161">
    <property type="entry name" value="Trimeric LpxA-like enzymes"/>
    <property type="match status" value="1"/>
</dbReference>
<name>A0A6M1RLN8_9BACT</name>
<evidence type="ECO:0000313" key="11">
    <source>
        <dbReference type="Proteomes" id="UP000477311"/>
    </source>
</evidence>
<dbReference type="InterPro" id="IPR018357">
    <property type="entry name" value="Hexapep_transf_CS"/>
</dbReference>
<dbReference type="Gene3D" id="2.160.10.10">
    <property type="entry name" value="Hexapeptide repeat proteins"/>
    <property type="match status" value="1"/>
</dbReference>
<dbReference type="Pfam" id="PF04613">
    <property type="entry name" value="LpxD"/>
    <property type="match status" value="1"/>
</dbReference>
<dbReference type="PROSITE" id="PS00101">
    <property type="entry name" value="HEXAPEP_TRANSFERASES"/>
    <property type="match status" value="2"/>
</dbReference>
<dbReference type="GO" id="GO:0016410">
    <property type="term" value="F:N-acyltransferase activity"/>
    <property type="evidence" value="ECO:0007669"/>
    <property type="project" value="InterPro"/>
</dbReference>
<dbReference type="Pfam" id="PF00132">
    <property type="entry name" value="Hexapep"/>
    <property type="match status" value="2"/>
</dbReference>
<evidence type="ECO:0000256" key="6">
    <source>
        <dbReference type="ARBA" id="ARBA00023315"/>
    </source>
</evidence>
<comment type="catalytic activity">
    <reaction evidence="7">
        <text>a UDP-3-O-[(3R)-3-hydroxyacyl]-alpha-D-glucosamine + a (3R)-hydroxyacyl-[ACP] = a UDP-2-N,3-O-bis[(3R)-3-hydroxyacyl]-alpha-D-glucosamine + holo-[ACP] + H(+)</text>
        <dbReference type="Rhea" id="RHEA:53836"/>
        <dbReference type="Rhea" id="RHEA-COMP:9685"/>
        <dbReference type="Rhea" id="RHEA-COMP:9945"/>
        <dbReference type="ChEBI" id="CHEBI:15378"/>
        <dbReference type="ChEBI" id="CHEBI:64479"/>
        <dbReference type="ChEBI" id="CHEBI:78827"/>
        <dbReference type="ChEBI" id="CHEBI:137740"/>
        <dbReference type="ChEBI" id="CHEBI:137748"/>
        <dbReference type="EC" id="2.3.1.191"/>
    </reaction>
</comment>
<evidence type="ECO:0000256" key="3">
    <source>
        <dbReference type="ARBA" id="ARBA00022679"/>
    </source>
</evidence>
<evidence type="ECO:0000256" key="2">
    <source>
        <dbReference type="ARBA" id="ARBA00022556"/>
    </source>
</evidence>
<dbReference type="PANTHER" id="PTHR43378:SF2">
    <property type="entry name" value="UDP-3-O-ACYLGLUCOSAMINE N-ACYLTRANSFERASE 1, MITOCHONDRIAL-RELATED"/>
    <property type="match status" value="1"/>
</dbReference>
<evidence type="ECO:0000256" key="1">
    <source>
        <dbReference type="ARBA" id="ARBA00022516"/>
    </source>
</evidence>
<dbReference type="PANTHER" id="PTHR43378">
    <property type="entry name" value="UDP-3-O-ACYLGLUCOSAMINE N-ACYLTRANSFERASE"/>
    <property type="match status" value="1"/>
</dbReference>
<dbReference type="EMBL" id="JAAKYA010000015">
    <property type="protein sequence ID" value="NGO38387.1"/>
    <property type="molecule type" value="Genomic_DNA"/>
</dbReference>
<keyword evidence="1 7" id="KW-0444">Lipid biosynthesis</keyword>
<dbReference type="UniPathway" id="UPA00973"/>
<dbReference type="EC" id="2.3.1.191" evidence="7"/>
<evidence type="ECO:0000256" key="7">
    <source>
        <dbReference type="HAMAP-Rule" id="MF_00523"/>
    </source>
</evidence>
<dbReference type="InterPro" id="IPR001451">
    <property type="entry name" value="Hexapep"/>
</dbReference>
<comment type="caution">
    <text evidence="10">The sequence shown here is derived from an EMBL/GenBank/DDBJ whole genome shotgun (WGS) entry which is preliminary data.</text>
</comment>
<feature type="domain" description="UDP-3-O-[3-hydroxymyristoyl] glucosamine N-acyltransferase non-repeat region" evidence="9">
    <location>
        <begin position="23"/>
        <end position="84"/>
    </location>
</feature>
<dbReference type="InterPro" id="IPR007691">
    <property type="entry name" value="LpxD"/>
</dbReference>
<dbReference type="InterPro" id="IPR020573">
    <property type="entry name" value="UDP_GlcNAc_AcTrfase_non-rep"/>
</dbReference>
<dbReference type="AlphaFoldDB" id="A0A6M1RLN8"/>
<keyword evidence="5 7" id="KW-0443">Lipid metabolism</keyword>
<comment type="similarity">
    <text evidence="7">Belongs to the transferase hexapeptide repeat family. LpxD subfamily.</text>
</comment>
<dbReference type="NCBIfam" id="TIGR01853">
    <property type="entry name" value="lipid_A_lpxD"/>
    <property type="match status" value="1"/>
</dbReference>
<comment type="pathway">
    <text evidence="7">Bacterial outer membrane biogenesis; LPS lipid A biosynthesis.</text>
</comment>
<dbReference type="Gene3D" id="3.40.1390.10">
    <property type="entry name" value="MurE/MurF, N-terminal domain"/>
    <property type="match status" value="1"/>
</dbReference>
<keyword evidence="4 7" id="KW-0677">Repeat</keyword>
<dbReference type="Proteomes" id="UP000477311">
    <property type="component" value="Unassembled WGS sequence"/>
</dbReference>
<gene>
    <name evidence="7 10" type="primary">lpxD</name>
    <name evidence="10" type="ORF">G4L39_03110</name>
</gene>
<reference evidence="10 11" key="1">
    <citation type="submission" date="2020-02" db="EMBL/GenBank/DDBJ databases">
        <title>Draft genome sequence of Limisphaera ngatamarikiensis NGM72.4T, a thermophilic Verrucomicrobia grouped in subdivision 3.</title>
        <authorList>
            <person name="Carere C.R."/>
            <person name="Steen J."/>
            <person name="Hugenholtz P."/>
            <person name="Stott M.B."/>
        </authorList>
    </citation>
    <scope>NUCLEOTIDE SEQUENCE [LARGE SCALE GENOMIC DNA]</scope>
    <source>
        <strain evidence="10 11">NGM72.4</strain>
    </source>
</reference>
<sequence length="362" mass="38050">MPFTAAEIARHLGGEVIGDGSVLLHRFAPADRAEPGDLTFAENEVFLARAEQGRASAILVDRPVQSAKTLIRVPNARIAFARVLPLFFPEVRPEPGIHPTAVVGEGARVDPTAHVGPWCVIGARAVVGPRSVLWAQVYVGEDCELAEDVWLFPQVVLYPRTKLGARVRIHSGTVIGSDGFGYVQDGPVHLKVPQVGSVIIEEDVEIGANVAVDRGALGATVIGRGTKIDNLVQIAHNVTVGERCLIVAQTGIAGSTRLGNYVVLAGQVGLAGHLKIGHRVSVAAKSGVMHDIPDGQKWLGIPAQPDRQAKRQIIALQQLPDLLRRVSELEKQVAALQAALAGTNAAPPTSPPGPPGAPASGT</sequence>
<dbReference type="HAMAP" id="MF_00523">
    <property type="entry name" value="LpxD"/>
    <property type="match status" value="1"/>
</dbReference>
<keyword evidence="2 7" id="KW-0441">Lipid A biosynthesis</keyword>
<evidence type="ECO:0000313" key="10">
    <source>
        <dbReference type="EMBL" id="NGO38387.1"/>
    </source>
</evidence>
<keyword evidence="6 7" id="KW-0012">Acyltransferase</keyword>